<accession>A0A967EZD9</accession>
<dbReference type="GO" id="GO:0005975">
    <property type="term" value="P:carbohydrate metabolic process"/>
    <property type="evidence" value="ECO:0007669"/>
    <property type="project" value="InterPro"/>
</dbReference>
<dbReference type="AlphaFoldDB" id="A0A967EZD9"/>
<keyword evidence="3" id="KW-0378">Hydrolase</keyword>
<dbReference type="InterPro" id="IPR012341">
    <property type="entry name" value="6hp_glycosidase-like_sf"/>
</dbReference>
<dbReference type="InterPro" id="IPR045582">
    <property type="entry name" value="Trehalase-like_N"/>
</dbReference>
<dbReference type="RefSeq" id="WP_167226653.1">
    <property type="nucleotide sequence ID" value="NZ_JAAQPH010000013.1"/>
</dbReference>
<reference evidence="3" key="1">
    <citation type="submission" date="2020-03" db="EMBL/GenBank/DDBJ databases">
        <title>Genome of Pelagibius litoralis DSM 21314T.</title>
        <authorList>
            <person name="Wang G."/>
        </authorList>
    </citation>
    <scope>NUCLEOTIDE SEQUENCE</scope>
    <source>
        <strain evidence="3">DSM 21314</strain>
    </source>
</reference>
<dbReference type="InterPro" id="IPR008928">
    <property type="entry name" value="6-hairpin_glycosidase_sf"/>
</dbReference>
<feature type="domain" description="Trehalase-like N-terminal" evidence="2">
    <location>
        <begin position="6"/>
        <end position="145"/>
    </location>
</feature>
<dbReference type="Proteomes" id="UP000761264">
    <property type="component" value="Unassembled WGS sequence"/>
</dbReference>
<evidence type="ECO:0000313" key="4">
    <source>
        <dbReference type="Proteomes" id="UP000761264"/>
    </source>
</evidence>
<dbReference type="InterPro" id="IPR011613">
    <property type="entry name" value="GH15-like"/>
</dbReference>
<organism evidence="3 4">
    <name type="scientific">Pelagibius litoralis</name>
    <dbReference type="NCBI Taxonomy" id="374515"/>
    <lineage>
        <taxon>Bacteria</taxon>
        <taxon>Pseudomonadati</taxon>
        <taxon>Pseudomonadota</taxon>
        <taxon>Alphaproteobacteria</taxon>
        <taxon>Rhodospirillales</taxon>
        <taxon>Rhodovibrionaceae</taxon>
        <taxon>Pelagibius</taxon>
    </lineage>
</organism>
<dbReference type="Gene3D" id="1.50.10.10">
    <property type="match status" value="1"/>
</dbReference>
<feature type="domain" description="GH15-like" evidence="1">
    <location>
        <begin position="220"/>
        <end position="587"/>
    </location>
</feature>
<dbReference type="Pfam" id="PF19291">
    <property type="entry name" value="TREH_N"/>
    <property type="match status" value="1"/>
</dbReference>
<dbReference type="GO" id="GO:0004553">
    <property type="term" value="F:hydrolase activity, hydrolyzing O-glycosyl compounds"/>
    <property type="evidence" value="ECO:0007669"/>
    <property type="project" value="TreeGrafter"/>
</dbReference>
<name>A0A967EZD9_9PROT</name>
<evidence type="ECO:0000259" key="1">
    <source>
        <dbReference type="Pfam" id="PF00723"/>
    </source>
</evidence>
<keyword evidence="4" id="KW-1185">Reference proteome</keyword>
<dbReference type="EMBL" id="JAAQPH010000013">
    <property type="protein sequence ID" value="NIA70237.1"/>
    <property type="molecule type" value="Genomic_DNA"/>
</dbReference>
<protein>
    <submittedName>
        <fullName evidence="3">Glycoside hydrolase family 15 protein</fullName>
    </submittedName>
</protein>
<dbReference type="PANTHER" id="PTHR31616">
    <property type="entry name" value="TREHALASE"/>
    <property type="match status" value="1"/>
</dbReference>
<sequence>MSSLNLAVIGNCTFGALLDERARIVWACLPRFDSDPIFASLIAGDDGDSKGLYEVELLDFSRAEQHYRDNSAVVVTRLYDSADGVVEITDFAPRFKHFDRIHRPPSIVRHIRPLSGSPRIRLRIRPTYDYGKGIPGITRGSNHLRYIMPHLTLRLTTDAPVTYVAEEVPFILERPVTLILGPDESLTAAVDETSREFFKKTDEYWREWCRYLALPFEWQEAVIRASITLKLCSYEETGAIIAAMTTSIPEAPHSGRNWDYRYCWLRDAYFVVHALNRLGATRTMEGYLSYISNIVASNVGANAADGHLQPVFGISQEVHLDETICDSLSGYRNMGPVRVGNSAYNQIQNDGYGSVILASTQSFFDRRLDHPGDVSLFEKLEKLGQQAIKLWDQPDAGLWELRTRQQVHTYSSVMCWAACDRLSKIAGQLDMPERQKHWASAAKHIRAGVLERAWNSGLNSLVSTFDGSDLDASLLCLHEIGFLPADDPRFLGTLDQVEKQLKHGRFILRYAAPDDFGSPEVTFNVCTFWYIDALAAVGRTQEARDLFEAMLAARNPMGLLSEDLSPNNGELWGNFPQTYSMVGLISSAMRLSKSWEEAY</sequence>
<dbReference type="SUPFAM" id="SSF48208">
    <property type="entry name" value="Six-hairpin glycosidases"/>
    <property type="match status" value="1"/>
</dbReference>
<dbReference type="PANTHER" id="PTHR31616:SF0">
    <property type="entry name" value="GLUCAN 1,4-ALPHA-GLUCOSIDASE"/>
    <property type="match status" value="1"/>
</dbReference>
<comment type="caution">
    <text evidence="3">The sequence shown here is derived from an EMBL/GenBank/DDBJ whole genome shotgun (WGS) entry which is preliminary data.</text>
</comment>
<proteinExistence type="predicted"/>
<dbReference type="Pfam" id="PF00723">
    <property type="entry name" value="Glyco_hydro_15"/>
    <property type="match status" value="1"/>
</dbReference>
<evidence type="ECO:0000313" key="3">
    <source>
        <dbReference type="EMBL" id="NIA70237.1"/>
    </source>
</evidence>
<evidence type="ECO:0000259" key="2">
    <source>
        <dbReference type="Pfam" id="PF19291"/>
    </source>
</evidence>
<gene>
    <name evidence="3" type="ORF">HBA54_16645</name>
</gene>